<evidence type="ECO:0008006" key="4">
    <source>
        <dbReference type="Google" id="ProtNLM"/>
    </source>
</evidence>
<protein>
    <recommendedName>
        <fullName evidence="4">26 kDa periplasmic immunogenic protein</fullName>
    </recommendedName>
</protein>
<dbReference type="GO" id="GO:0006974">
    <property type="term" value="P:DNA damage response"/>
    <property type="evidence" value="ECO:0007669"/>
    <property type="project" value="TreeGrafter"/>
</dbReference>
<dbReference type="Pfam" id="PF04402">
    <property type="entry name" value="SIMPL"/>
    <property type="match status" value="1"/>
</dbReference>
<organism evidence="2 3">
    <name type="scientific">Berkelbacteria bacterium GW2011_GWA2_38_9</name>
    <dbReference type="NCBI Taxonomy" id="1618334"/>
    <lineage>
        <taxon>Bacteria</taxon>
        <taxon>Candidatus Berkelbacteria</taxon>
    </lineage>
</organism>
<evidence type="ECO:0000313" key="3">
    <source>
        <dbReference type="Proteomes" id="UP000033934"/>
    </source>
</evidence>
<feature type="transmembrane region" description="Helical" evidence="1">
    <location>
        <begin position="12"/>
        <end position="32"/>
    </location>
</feature>
<dbReference type="EMBL" id="LBVO01000005">
    <property type="protein sequence ID" value="KKQ90467.1"/>
    <property type="molecule type" value="Genomic_DNA"/>
</dbReference>
<accession>A0A0G0LHC6</accession>
<dbReference type="Gene3D" id="3.30.110.170">
    <property type="entry name" value="Protein of unknown function (DUF541), domain 1"/>
    <property type="match status" value="1"/>
</dbReference>
<sequence>MGSIIAKFIQGVGTLTIGIAFLIGLSLANGYVSNGLTGRTIVVTGKSRQFVQKDQSILSGAWQAEGKTSDGARESVRTKAAKALTALKAAGINEKKIDTTDVAVNPVYDYRIDIKPQITNYRATTTLEVTLEDTKRADEIISIMTKNEATSTDGPRTGFSNTKLDQIEKELKQQAVTDARAQAEILAKEAGAKLGDVVTISGDGVSYPYSYRTPGLSAIDAAEIQNDNSDITIGEEEITATISVTYQLR</sequence>
<evidence type="ECO:0000256" key="1">
    <source>
        <dbReference type="SAM" id="Phobius"/>
    </source>
</evidence>
<keyword evidence="1" id="KW-1133">Transmembrane helix</keyword>
<evidence type="ECO:0000313" key="2">
    <source>
        <dbReference type="EMBL" id="KKQ90467.1"/>
    </source>
</evidence>
<dbReference type="Gene3D" id="3.30.70.2970">
    <property type="entry name" value="Protein of unknown function (DUF541), domain 2"/>
    <property type="match status" value="1"/>
</dbReference>
<dbReference type="Proteomes" id="UP000033934">
    <property type="component" value="Unassembled WGS sequence"/>
</dbReference>
<name>A0A0G0LHC6_9BACT</name>
<reference evidence="2 3" key="1">
    <citation type="journal article" date="2015" name="Nature">
        <title>rRNA introns, odd ribosomes, and small enigmatic genomes across a large radiation of phyla.</title>
        <authorList>
            <person name="Brown C.T."/>
            <person name="Hug L.A."/>
            <person name="Thomas B.C."/>
            <person name="Sharon I."/>
            <person name="Castelle C.J."/>
            <person name="Singh A."/>
            <person name="Wilkins M.J."/>
            <person name="Williams K.H."/>
            <person name="Banfield J.F."/>
        </authorList>
    </citation>
    <scope>NUCLEOTIDE SEQUENCE [LARGE SCALE GENOMIC DNA]</scope>
</reference>
<dbReference type="PANTHER" id="PTHR34387:SF2">
    <property type="entry name" value="SLR1258 PROTEIN"/>
    <property type="match status" value="1"/>
</dbReference>
<dbReference type="InterPro" id="IPR007497">
    <property type="entry name" value="SIMPL/DUF541"/>
</dbReference>
<keyword evidence="1" id="KW-0472">Membrane</keyword>
<dbReference type="AlphaFoldDB" id="A0A0G0LHC6"/>
<keyword evidence="1" id="KW-0812">Transmembrane</keyword>
<proteinExistence type="predicted"/>
<comment type="caution">
    <text evidence="2">The sequence shown here is derived from an EMBL/GenBank/DDBJ whole genome shotgun (WGS) entry which is preliminary data.</text>
</comment>
<dbReference type="InterPro" id="IPR052022">
    <property type="entry name" value="26kDa_periplasmic_antigen"/>
</dbReference>
<dbReference type="PANTHER" id="PTHR34387">
    <property type="entry name" value="SLR1258 PROTEIN"/>
    <property type="match status" value="1"/>
</dbReference>
<gene>
    <name evidence="2" type="ORF">UT11_C0005G0008</name>
</gene>